<keyword evidence="5" id="KW-1185">Reference proteome</keyword>
<feature type="transmembrane region" description="Helical" evidence="3">
    <location>
        <begin position="106"/>
        <end position="130"/>
    </location>
</feature>
<protein>
    <submittedName>
        <fullName evidence="4">Uncharacterized protein</fullName>
    </submittedName>
</protein>
<dbReference type="AlphaFoldDB" id="A0ABD3CD90"/>
<evidence type="ECO:0000313" key="5">
    <source>
        <dbReference type="Proteomes" id="UP001632038"/>
    </source>
</evidence>
<accession>A0ABD3CD90</accession>
<evidence type="ECO:0000256" key="3">
    <source>
        <dbReference type="SAM" id="Phobius"/>
    </source>
</evidence>
<evidence type="ECO:0000256" key="2">
    <source>
        <dbReference type="SAM" id="MobiDB-lite"/>
    </source>
</evidence>
<sequence>MEHSAVEHNQPSIDHSIQPPESPPSSAATHSTSHLEKILSDTDLPWLTRSTTATWIELNLLFKLAAPSVATYLINSAMSISTRIFTGHLGNLQFAASTLGNDGIQLFAYGLLLGMGSAVETLCGQAYGAGRYDMLGIYMQRATVVLLIFSLPIVAVYLLSRQLLLSIGESPQVSVLAALFVYGLIPQVFAYALNFPMQKFL</sequence>
<evidence type="ECO:0000313" key="4">
    <source>
        <dbReference type="EMBL" id="KAL3627502.1"/>
    </source>
</evidence>
<keyword evidence="3" id="KW-0812">Transmembrane</keyword>
<feature type="region of interest" description="Disordered" evidence="2">
    <location>
        <begin position="1"/>
        <end position="32"/>
    </location>
</feature>
<dbReference type="InterPro" id="IPR002528">
    <property type="entry name" value="MATE_fam"/>
</dbReference>
<dbReference type="Pfam" id="PF01554">
    <property type="entry name" value="MatE"/>
    <property type="match status" value="1"/>
</dbReference>
<comment type="caution">
    <text evidence="4">The sequence shown here is derived from an EMBL/GenBank/DDBJ whole genome shotgun (WGS) entry which is preliminary data.</text>
</comment>
<evidence type="ECO:0000256" key="1">
    <source>
        <dbReference type="ARBA" id="ARBA00010199"/>
    </source>
</evidence>
<feature type="transmembrane region" description="Helical" evidence="3">
    <location>
        <begin position="142"/>
        <end position="160"/>
    </location>
</feature>
<dbReference type="PANTHER" id="PTHR11206">
    <property type="entry name" value="MULTIDRUG RESISTANCE PROTEIN"/>
    <property type="match status" value="1"/>
</dbReference>
<reference evidence="5" key="1">
    <citation type="journal article" date="2024" name="IScience">
        <title>Strigolactones Initiate the Formation of Haustorium-like Structures in Castilleja.</title>
        <authorList>
            <person name="Buerger M."/>
            <person name="Peterson D."/>
            <person name="Chory J."/>
        </authorList>
    </citation>
    <scope>NUCLEOTIDE SEQUENCE [LARGE SCALE GENOMIC DNA]</scope>
</reference>
<dbReference type="Proteomes" id="UP001632038">
    <property type="component" value="Unassembled WGS sequence"/>
</dbReference>
<proteinExistence type="inferred from homology"/>
<keyword evidence="3" id="KW-1133">Transmembrane helix</keyword>
<gene>
    <name evidence="4" type="ORF">CASFOL_028865</name>
</gene>
<comment type="similarity">
    <text evidence="1">Belongs to the multi antimicrobial extrusion (MATE) (TC 2.A.66.1) family.</text>
</comment>
<feature type="transmembrane region" description="Helical" evidence="3">
    <location>
        <begin position="172"/>
        <end position="193"/>
    </location>
</feature>
<keyword evidence="3" id="KW-0472">Membrane</keyword>
<name>A0ABD3CD90_9LAMI</name>
<dbReference type="EMBL" id="JAVIJP010000039">
    <property type="protein sequence ID" value="KAL3627502.1"/>
    <property type="molecule type" value="Genomic_DNA"/>
</dbReference>
<organism evidence="4 5">
    <name type="scientific">Castilleja foliolosa</name>
    <dbReference type="NCBI Taxonomy" id="1961234"/>
    <lineage>
        <taxon>Eukaryota</taxon>
        <taxon>Viridiplantae</taxon>
        <taxon>Streptophyta</taxon>
        <taxon>Embryophyta</taxon>
        <taxon>Tracheophyta</taxon>
        <taxon>Spermatophyta</taxon>
        <taxon>Magnoliopsida</taxon>
        <taxon>eudicotyledons</taxon>
        <taxon>Gunneridae</taxon>
        <taxon>Pentapetalae</taxon>
        <taxon>asterids</taxon>
        <taxon>lamiids</taxon>
        <taxon>Lamiales</taxon>
        <taxon>Orobanchaceae</taxon>
        <taxon>Pedicularideae</taxon>
        <taxon>Castillejinae</taxon>
        <taxon>Castilleja</taxon>
    </lineage>
</organism>